<feature type="signal peptide" evidence="3">
    <location>
        <begin position="1"/>
        <end position="24"/>
    </location>
</feature>
<feature type="compositionally biased region" description="Low complexity" evidence="1">
    <location>
        <begin position="400"/>
        <end position="410"/>
    </location>
</feature>
<evidence type="ECO:0008006" key="6">
    <source>
        <dbReference type="Google" id="ProtNLM"/>
    </source>
</evidence>
<feature type="compositionally biased region" description="Low complexity" evidence="1">
    <location>
        <begin position="418"/>
        <end position="439"/>
    </location>
</feature>
<gene>
    <name evidence="4" type="ORF">FB472_1203</name>
</gene>
<dbReference type="AlphaFoldDB" id="A0A8H2K654"/>
<protein>
    <recommendedName>
        <fullName evidence="6">TrbL/VirB6 plasmid conjugal transfer protein</fullName>
    </recommendedName>
</protein>
<keyword evidence="3" id="KW-0732">Signal</keyword>
<reference evidence="4 5" key="1">
    <citation type="submission" date="2019-06" db="EMBL/GenBank/DDBJ databases">
        <title>Sequencing the genomes of 1000 actinobacteria strains.</title>
        <authorList>
            <person name="Klenk H.-P."/>
        </authorList>
    </citation>
    <scope>NUCLEOTIDE SEQUENCE [LARGE SCALE GENOMIC DNA]</scope>
    <source>
        <strain evidence="4 5">DSM 21947</strain>
    </source>
</reference>
<keyword evidence="5" id="KW-1185">Reference proteome</keyword>
<dbReference type="RefSeq" id="WP_141990101.1">
    <property type="nucleotide sequence ID" value="NZ_VFRA01000001.1"/>
</dbReference>
<organism evidence="4 5">
    <name type="scientific">Rhodoglobus vestalii</name>
    <dbReference type="NCBI Taxonomy" id="193384"/>
    <lineage>
        <taxon>Bacteria</taxon>
        <taxon>Bacillati</taxon>
        <taxon>Actinomycetota</taxon>
        <taxon>Actinomycetes</taxon>
        <taxon>Micrococcales</taxon>
        <taxon>Microbacteriaceae</taxon>
        <taxon>Rhodoglobus</taxon>
    </lineage>
</organism>
<accession>A0A8H2K654</accession>
<feature type="transmembrane region" description="Helical" evidence="2">
    <location>
        <begin position="261"/>
        <end position="282"/>
    </location>
</feature>
<feature type="region of interest" description="Disordered" evidence="1">
    <location>
        <begin position="392"/>
        <end position="481"/>
    </location>
</feature>
<feature type="transmembrane region" description="Helical" evidence="2">
    <location>
        <begin position="352"/>
        <end position="375"/>
    </location>
</feature>
<feature type="compositionally biased region" description="Polar residues" evidence="1">
    <location>
        <begin position="469"/>
        <end position="481"/>
    </location>
</feature>
<evidence type="ECO:0000256" key="2">
    <source>
        <dbReference type="SAM" id="Phobius"/>
    </source>
</evidence>
<evidence type="ECO:0000313" key="4">
    <source>
        <dbReference type="EMBL" id="TQO19634.1"/>
    </source>
</evidence>
<dbReference type="EMBL" id="VFRA01000001">
    <property type="protein sequence ID" value="TQO19634.1"/>
    <property type="molecule type" value="Genomic_DNA"/>
</dbReference>
<feature type="compositionally biased region" description="Polar residues" evidence="1">
    <location>
        <begin position="440"/>
        <end position="460"/>
    </location>
</feature>
<keyword evidence="2" id="KW-0812">Transmembrane</keyword>
<feature type="transmembrane region" description="Helical" evidence="2">
    <location>
        <begin position="200"/>
        <end position="221"/>
    </location>
</feature>
<evidence type="ECO:0000256" key="3">
    <source>
        <dbReference type="SAM" id="SignalP"/>
    </source>
</evidence>
<feature type="transmembrane region" description="Helical" evidence="2">
    <location>
        <begin position="287"/>
        <end position="303"/>
    </location>
</feature>
<name>A0A8H2K654_9MICO</name>
<dbReference type="Proteomes" id="UP000316560">
    <property type="component" value="Unassembled WGS sequence"/>
</dbReference>
<sequence length="481" mass="49517">MRIPKWTMLSISGAVAVGISVLVAAPAAAGPADVPYSAAVSAAQGEVTGQEWSAPAADVECIRTGIRITCAPTELASSVEERCFNKVIIGEQQNTVCSTSEDNIEAIRNHGGEELKIDFKCALLDPSCTVGQMAASAFATSIGGSLSWAISQTSFNSDSRLWEASLTEWAWWQGAIILVILGAGIVAIVMAMATGDRSDLVTAVSRFALSLPLSAASLWIIGNLLDIVDLMVEPIINRTNAGGGVEKFMENLIFGGGGGNIFAATSILGLLAIATGVLVAVFSFRNFALAALISMGPVAWMLFPTSFGKQWVVRYFSAVIALILTTPLTLGLLALVITGVGEVDTLWSIQALPFGIGLCMIAFVPIAAFSMFSFIGGTAADAVGSRMGSSATQQASRGVSMARGAASRANSARRKASQPRTSAPRTTSPSASSPSAATQKPQSRQSAGGHPSTPTTTNPSAVGAPAPQSARSSGTPRNGAS</sequence>
<evidence type="ECO:0000313" key="5">
    <source>
        <dbReference type="Proteomes" id="UP000316560"/>
    </source>
</evidence>
<evidence type="ECO:0000256" key="1">
    <source>
        <dbReference type="SAM" id="MobiDB-lite"/>
    </source>
</evidence>
<dbReference type="OrthoDB" id="5055134at2"/>
<keyword evidence="2" id="KW-0472">Membrane</keyword>
<feature type="transmembrane region" description="Helical" evidence="2">
    <location>
        <begin position="315"/>
        <end position="340"/>
    </location>
</feature>
<keyword evidence="2" id="KW-1133">Transmembrane helix</keyword>
<feature type="chain" id="PRO_5039063647" description="TrbL/VirB6 plasmid conjugal transfer protein" evidence="3">
    <location>
        <begin position="25"/>
        <end position="481"/>
    </location>
</feature>
<proteinExistence type="predicted"/>
<comment type="caution">
    <text evidence="4">The sequence shown here is derived from an EMBL/GenBank/DDBJ whole genome shotgun (WGS) entry which is preliminary data.</text>
</comment>
<feature type="transmembrane region" description="Helical" evidence="2">
    <location>
        <begin position="169"/>
        <end position="193"/>
    </location>
</feature>